<dbReference type="RefSeq" id="WP_034434713.1">
    <property type="nucleotide sequence ID" value="NZ_CBTK010000253.1"/>
</dbReference>
<dbReference type="Pfam" id="PF01594">
    <property type="entry name" value="AI-2E_transport"/>
    <property type="match status" value="1"/>
</dbReference>
<evidence type="ECO:0000256" key="3">
    <source>
        <dbReference type="ARBA" id="ARBA00022448"/>
    </source>
</evidence>
<feature type="transmembrane region" description="Helical" evidence="8">
    <location>
        <begin position="345"/>
        <end position="371"/>
    </location>
</feature>
<feature type="transmembrane region" description="Helical" evidence="8">
    <location>
        <begin position="181"/>
        <end position="207"/>
    </location>
</feature>
<proteinExistence type="inferred from homology"/>
<evidence type="ECO:0000256" key="8">
    <source>
        <dbReference type="SAM" id="Phobius"/>
    </source>
</evidence>
<evidence type="ECO:0000313" key="9">
    <source>
        <dbReference type="EMBL" id="CDH46179.1"/>
    </source>
</evidence>
<feature type="transmembrane region" description="Helical" evidence="8">
    <location>
        <begin position="90"/>
        <end position="107"/>
    </location>
</feature>
<dbReference type="Proteomes" id="UP000019184">
    <property type="component" value="Unassembled WGS sequence"/>
</dbReference>
<keyword evidence="6 8" id="KW-1133">Transmembrane helix</keyword>
<feature type="transmembrane region" description="Helical" evidence="8">
    <location>
        <begin position="312"/>
        <end position="333"/>
    </location>
</feature>
<organism evidence="9 10">
    <name type="scientific">Candidatus Contendobacter odensis Run_B_J11</name>
    <dbReference type="NCBI Taxonomy" id="1400861"/>
    <lineage>
        <taxon>Bacteria</taxon>
        <taxon>Pseudomonadati</taxon>
        <taxon>Pseudomonadota</taxon>
        <taxon>Gammaproteobacteria</taxon>
        <taxon>Candidatus Competibacteraceae</taxon>
        <taxon>Candidatus Contendibacter</taxon>
    </lineage>
</organism>
<keyword evidence="7 8" id="KW-0472">Membrane</keyword>
<evidence type="ECO:0000256" key="5">
    <source>
        <dbReference type="ARBA" id="ARBA00022692"/>
    </source>
</evidence>
<dbReference type="AlphaFoldDB" id="A0A7U7GD31"/>
<evidence type="ECO:0000256" key="1">
    <source>
        <dbReference type="ARBA" id="ARBA00004651"/>
    </source>
</evidence>
<evidence type="ECO:0000256" key="7">
    <source>
        <dbReference type="ARBA" id="ARBA00023136"/>
    </source>
</evidence>
<feature type="transmembrane region" description="Helical" evidence="8">
    <location>
        <begin position="284"/>
        <end position="305"/>
    </location>
</feature>
<dbReference type="PANTHER" id="PTHR21716:SF53">
    <property type="entry name" value="PERMEASE PERM-RELATED"/>
    <property type="match status" value="1"/>
</dbReference>
<evidence type="ECO:0000256" key="4">
    <source>
        <dbReference type="ARBA" id="ARBA00022475"/>
    </source>
</evidence>
<evidence type="ECO:0000256" key="2">
    <source>
        <dbReference type="ARBA" id="ARBA00009773"/>
    </source>
</evidence>
<evidence type="ECO:0008006" key="11">
    <source>
        <dbReference type="Google" id="ProtNLM"/>
    </source>
</evidence>
<keyword evidence="10" id="KW-1185">Reference proteome</keyword>
<comment type="similarity">
    <text evidence="2">Belongs to the autoinducer-2 exporter (AI-2E) (TC 2.A.86) family.</text>
</comment>
<evidence type="ECO:0000256" key="6">
    <source>
        <dbReference type="ARBA" id="ARBA00022989"/>
    </source>
</evidence>
<feature type="transmembrane region" description="Helical" evidence="8">
    <location>
        <begin position="30"/>
        <end position="51"/>
    </location>
</feature>
<feature type="transmembrane region" description="Helical" evidence="8">
    <location>
        <begin position="57"/>
        <end position="78"/>
    </location>
</feature>
<feature type="transmembrane region" description="Helical" evidence="8">
    <location>
        <begin position="245"/>
        <end position="264"/>
    </location>
</feature>
<dbReference type="PANTHER" id="PTHR21716">
    <property type="entry name" value="TRANSMEMBRANE PROTEIN"/>
    <property type="match status" value="1"/>
</dbReference>
<protein>
    <recommendedName>
        <fullName evidence="11">AI-2E family transporter</fullName>
    </recommendedName>
</protein>
<reference evidence="9 10" key="1">
    <citation type="journal article" date="2014" name="ISME J.">
        <title>Candidatus Competibacter-lineage genomes retrieved from metagenomes reveal functional metabolic diversity.</title>
        <authorList>
            <person name="McIlroy S.J."/>
            <person name="Albertsen M."/>
            <person name="Andresen E.K."/>
            <person name="Saunders A.M."/>
            <person name="Kristiansen R."/>
            <person name="Stokholm-Bjerregaard M."/>
            <person name="Nielsen K.L."/>
            <person name="Nielsen P.H."/>
        </authorList>
    </citation>
    <scope>NUCLEOTIDE SEQUENCE [LARGE SCALE GENOMIC DNA]</scope>
    <source>
        <strain evidence="9 10">Run_B_J11</strain>
    </source>
</reference>
<name>A0A7U7GD31_9GAMM</name>
<keyword evidence="5 8" id="KW-0812">Transmembrane</keyword>
<accession>A0A7U7GD31</accession>
<keyword evidence="3" id="KW-0813">Transport</keyword>
<dbReference type="EMBL" id="CBTK010000253">
    <property type="protein sequence ID" value="CDH46179.1"/>
    <property type="molecule type" value="Genomic_DNA"/>
</dbReference>
<sequence length="390" mass="42009">MNAESEPTANNQPSTPLVSDATLPLRTARIAVDAQGLALVILATIAVIFALEWAQSFFIPLLLGILLAYTLNTLVVWLERIKIHRVAGTSLVIVAVVGALVFGTYSLRGPMQTIIEQLPEAASKLVAGLTKLGEGQIDAMQKVQTAANQLEQAATGVPATPKKPATRVVIDDPSAFKIGNLLWASSMGAVGYIVQATMVLFLIFFFLQSGDIYKRKLVRLTGPSLSRKKVTVQILSDINHSIQRYMFMLLITNVFVALLAWIAFRWIGLDNAGAWAVAAGLLHIIPYLGPGLTATATGMVAFLQFGSFAPALLVSGASLLIALFVGTFVTTWMTGKIARMNSAAVFVSLLFWGWLWGVWGMLLSVPIIVIVKVVSEHVEQLQPVAELLGE</sequence>
<gene>
    <name evidence="9" type="ORF">BN874_390006</name>
</gene>
<dbReference type="InterPro" id="IPR002549">
    <property type="entry name" value="AI-2E-like"/>
</dbReference>
<dbReference type="OrthoDB" id="9799225at2"/>
<comment type="subcellular location">
    <subcellularLocation>
        <location evidence="1">Cell membrane</location>
        <topology evidence="1">Multi-pass membrane protein</topology>
    </subcellularLocation>
</comment>
<evidence type="ECO:0000313" key="10">
    <source>
        <dbReference type="Proteomes" id="UP000019184"/>
    </source>
</evidence>
<keyword evidence="4" id="KW-1003">Cell membrane</keyword>
<comment type="caution">
    <text evidence="9">The sequence shown here is derived from an EMBL/GenBank/DDBJ whole genome shotgun (WGS) entry which is preliminary data.</text>
</comment>
<dbReference type="GO" id="GO:0005886">
    <property type="term" value="C:plasma membrane"/>
    <property type="evidence" value="ECO:0007669"/>
    <property type="project" value="UniProtKB-SubCell"/>
</dbReference>